<accession>A0ABW6BN24</accession>
<dbReference type="InterPro" id="IPR036866">
    <property type="entry name" value="RibonucZ/Hydroxyglut_hydro"/>
</dbReference>
<proteinExistence type="predicted"/>
<evidence type="ECO:0000313" key="2">
    <source>
        <dbReference type="EMBL" id="MFD2969954.1"/>
    </source>
</evidence>
<comment type="caution">
    <text evidence="2">The sequence shown here is derived from an EMBL/GenBank/DDBJ whole genome shotgun (WGS) entry which is preliminary data.</text>
</comment>
<dbReference type="SUPFAM" id="SSF56281">
    <property type="entry name" value="Metallo-hydrolase/oxidoreductase"/>
    <property type="match status" value="1"/>
</dbReference>
<reference evidence="3" key="1">
    <citation type="journal article" date="2019" name="Int. J. Syst. Evol. Microbiol.">
        <title>The Global Catalogue of Microorganisms (GCM) 10K type strain sequencing project: providing services to taxonomists for standard genome sequencing and annotation.</title>
        <authorList>
            <consortium name="The Broad Institute Genomics Platform"/>
            <consortium name="The Broad Institute Genome Sequencing Center for Infectious Disease"/>
            <person name="Wu L."/>
            <person name="Ma J."/>
        </authorList>
    </citation>
    <scope>NUCLEOTIDE SEQUENCE [LARGE SCALE GENOMIC DNA]</scope>
    <source>
        <strain evidence="3">KCTC 22814</strain>
    </source>
</reference>
<keyword evidence="3" id="KW-1185">Reference proteome</keyword>
<dbReference type="InterPro" id="IPR001279">
    <property type="entry name" value="Metallo-B-lactamas"/>
</dbReference>
<dbReference type="Gene3D" id="3.60.15.10">
    <property type="entry name" value="Ribonuclease Z/Hydroxyacylglutathione hydrolase-like"/>
    <property type="match status" value="1"/>
</dbReference>
<dbReference type="RefSeq" id="WP_320183439.1">
    <property type="nucleotide sequence ID" value="NZ_CP138332.1"/>
</dbReference>
<organism evidence="2 3">
    <name type="scientific">Sphingobacterium bambusae</name>
    <dbReference type="NCBI Taxonomy" id="662858"/>
    <lineage>
        <taxon>Bacteria</taxon>
        <taxon>Pseudomonadati</taxon>
        <taxon>Bacteroidota</taxon>
        <taxon>Sphingobacteriia</taxon>
        <taxon>Sphingobacteriales</taxon>
        <taxon>Sphingobacteriaceae</taxon>
        <taxon>Sphingobacterium</taxon>
    </lineage>
</organism>
<protein>
    <submittedName>
        <fullName evidence="2">MBL fold metallo-hydrolase</fullName>
    </submittedName>
</protein>
<dbReference type="EMBL" id="JBHUPB010000015">
    <property type="protein sequence ID" value="MFD2969954.1"/>
    <property type="molecule type" value="Genomic_DNA"/>
</dbReference>
<dbReference type="Pfam" id="PF00753">
    <property type="entry name" value="Lactamase_B"/>
    <property type="match status" value="1"/>
</dbReference>
<feature type="domain" description="Metallo-beta-lactamase" evidence="1">
    <location>
        <begin position="35"/>
        <end position="110"/>
    </location>
</feature>
<gene>
    <name evidence="2" type="ORF">ACFS7Y_21370</name>
</gene>
<evidence type="ECO:0000313" key="3">
    <source>
        <dbReference type="Proteomes" id="UP001597525"/>
    </source>
</evidence>
<name>A0ABW6BN24_9SPHI</name>
<sequence>MTKKIIESKFTFFKAGQGCFYGGRIFNIEKKKIYTIVYDCGTSKNVSGNTKSLSDEIAFFEKYPSFTKKARKVIDILFISHLDYDHVSGLKKLLMLFEVKLIVLPYLDDELKAITLASVSYTSQSDEDEELLSIEEYNLFIQDPASLLRNRNNDATIIYITDEDDGDENAQQSNIGVDDVVVTATSRNDIGTTGISEVLKNNAYIALDDHWEFIPHRLKVDDSKIRLFKTALRKKVKDFKTVSLKQLILNNRKFAHECYEKLIGEVNCHGLVLYHGPILIKNNTSTCSISVENNIVGFAYGKYYYTGNTENHVGTLLMGDTSINPKNNPIKFPVRISKKSETMAIIQIPHHGAKANWSSTRFSKFFNIPVEGEACCPMAVCNFGVGNRYGHPHPSIIDTLSINFLPNTQFNRVDVEINVCKEAASEVTS</sequence>
<dbReference type="Proteomes" id="UP001597525">
    <property type="component" value="Unassembled WGS sequence"/>
</dbReference>
<evidence type="ECO:0000259" key="1">
    <source>
        <dbReference type="Pfam" id="PF00753"/>
    </source>
</evidence>